<comment type="caution">
    <text evidence="2">The sequence shown here is derived from an EMBL/GenBank/DDBJ whole genome shotgun (WGS) entry which is preliminary data.</text>
</comment>
<gene>
    <name evidence="2" type="ORF">A2936_02825</name>
</gene>
<sequence>MKLATAILEVNEVSFRFYVFGLAGLLIANKLTKGWLMDTGLLIGPLYAFVGISAILKFLYHIDGIRLWLREKRSDFRGGKLLIRILVRLIIKADTVVGFFKERILNGQTLVQRLSVLSRTVFSWFLILYLCLLVIEEFKTNWALINLQLKLNTLFVWLIFAGIVSVSLNVQKGGTITQLQENNSRQHIGWREWGIIGILTAGAGLIVYWKVGAMGWTGLAVAILSALLVLLISILIMVDNYYVRED</sequence>
<keyword evidence="1" id="KW-0812">Transmembrane</keyword>
<reference evidence="2 3" key="1">
    <citation type="journal article" date="2016" name="Nat. Commun.">
        <title>Thousands of microbial genomes shed light on interconnected biogeochemical processes in an aquifer system.</title>
        <authorList>
            <person name="Anantharaman K."/>
            <person name="Brown C.T."/>
            <person name="Hug L.A."/>
            <person name="Sharon I."/>
            <person name="Castelle C.J."/>
            <person name="Probst A.J."/>
            <person name="Thomas B.C."/>
            <person name="Singh A."/>
            <person name="Wilkins M.J."/>
            <person name="Karaoz U."/>
            <person name="Brodie E.L."/>
            <person name="Williams K.H."/>
            <person name="Hubbard S.S."/>
            <person name="Banfield J.F."/>
        </authorList>
    </citation>
    <scope>NUCLEOTIDE SEQUENCE [LARGE SCALE GENOMIC DNA]</scope>
</reference>
<evidence type="ECO:0000313" key="3">
    <source>
        <dbReference type="Proteomes" id="UP000176846"/>
    </source>
</evidence>
<protein>
    <submittedName>
        <fullName evidence="2">Uncharacterized protein</fullName>
    </submittedName>
</protein>
<dbReference type="Proteomes" id="UP000176846">
    <property type="component" value="Unassembled WGS sequence"/>
</dbReference>
<organism evidence="2 3">
    <name type="scientific">Candidatus Uhrbacteria bacterium RIFCSPLOWO2_01_FULL_47_25</name>
    <dbReference type="NCBI Taxonomy" id="1802402"/>
    <lineage>
        <taxon>Bacteria</taxon>
        <taxon>Candidatus Uhriibacteriota</taxon>
    </lineage>
</organism>
<dbReference type="AlphaFoldDB" id="A0A1F7UPT0"/>
<name>A0A1F7UPT0_9BACT</name>
<evidence type="ECO:0000256" key="1">
    <source>
        <dbReference type="SAM" id="Phobius"/>
    </source>
</evidence>
<keyword evidence="1" id="KW-0472">Membrane</keyword>
<feature type="transmembrane region" description="Helical" evidence="1">
    <location>
        <begin position="151"/>
        <end position="170"/>
    </location>
</feature>
<feature type="transmembrane region" description="Helical" evidence="1">
    <location>
        <begin position="190"/>
        <end position="209"/>
    </location>
</feature>
<dbReference type="EMBL" id="MGEK01000039">
    <property type="protein sequence ID" value="OGL80276.1"/>
    <property type="molecule type" value="Genomic_DNA"/>
</dbReference>
<feature type="transmembrane region" description="Helical" evidence="1">
    <location>
        <begin position="40"/>
        <end position="60"/>
    </location>
</feature>
<feature type="transmembrane region" description="Helical" evidence="1">
    <location>
        <begin position="7"/>
        <end position="28"/>
    </location>
</feature>
<feature type="transmembrane region" description="Helical" evidence="1">
    <location>
        <begin position="121"/>
        <end position="139"/>
    </location>
</feature>
<feature type="transmembrane region" description="Helical" evidence="1">
    <location>
        <begin position="216"/>
        <end position="238"/>
    </location>
</feature>
<accession>A0A1F7UPT0</accession>
<evidence type="ECO:0000313" key="2">
    <source>
        <dbReference type="EMBL" id="OGL80276.1"/>
    </source>
</evidence>
<proteinExistence type="predicted"/>
<keyword evidence="1" id="KW-1133">Transmembrane helix</keyword>